<protein>
    <submittedName>
        <fullName evidence="7">Lipid A biosynthesis acyltransferase</fullName>
    </submittedName>
</protein>
<keyword evidence="5" id="KW-0472">Membrane</keyword>
<dbReference type="GO" id="GO:0005886">
    <property type="term" value="C:plasma membrane"/>
    <property type="evidence" value="ECO:0007669"/>
    <property type="project" value="UniProtKB-SubCell"/>
</dbReference>
<proteinExistence type="predicted"/>
<evidence type="ECO:0000256" key="5">
    <source>
        <dbReference type="ARBA" id="ARBA00023136"/>
    </source>
</evidence>
<keyword evidence="4 7" id="KW-0808">Transferase</keyword>
<dbReference type="Pfam" id="PF03279">
    <property type="entry name" value="Lip_A_acyltrans"/>
    <property type="match status" value="1"/>
</dbReference>
<accession>A0A3G8WI01</accession>
<dbReference type="CDD" id="cd07984">
    <property type="entry name" value="LPLAT_LABLAT-like"/>
    <property type="match status" value="1"/>
</dbReference>
<dbReference type="PANTHER" id="PTHR30606:SF10">
    <property type="entry name" value="PHOSPHATIDYLINOSITOL MANNOSIDE ACYLTRANSFERASE"/>
    <property type="match status" value="1"/>
</dbReference>
<dbReference type="EMBL" id="CP034171">
    <property type="protein sequence ID" value="AZI20163.1"/>
    <property type="molecule type" value="Genomic_DNA"/>
</dbReference>
<keyword evidence="2" id="KW-1003">Cell membrane</keyword>
<evidence type="ECO:0000313" key="7">
    <source>
        <dbReference type="EMBL" id="AZI20163.1"/>
    </source>
</evidence>
<dbReference type="Proteomes" id="UP000282297">
    <property type="component" value="Chromosome"/>
</dbReference>
<dbReference type="AlphaFoldDB" id="A0A3G8WI01"/>
<reference evidence="8" key="1">
    <citation type="submission" date="2018-11" db="EMBL/GenBank/DDBJ databases">
        <title>Proposal to divide the Flavobacteriaceae and reorganize its genera based on Amino Acid Identity values calculated from whole genome sequences.</title>
        <authorList>
            <person name="Nicholson A.C."/>
            <person name="Gulvik C.A."/>
            <person name="Whitney A.M."/>
            <person name="Humrighouse B.W."/>
            <person name="Bell M."/>
            <person name="Holmes B."/>
            <person name="Steigerwalt A.B."/>
            <person name="Villarma A."/>
            <person name="Sheth M."/>
            <person name="Batra D."/>
            <person name="Pryor J."/>
            <person name="Bernardet J.-F."/>
            <person name="Hugo C."/>
            <person name="Kampfer P."/>
            <person name="Newman J.D."/>
            <person name="McQuiston J.R."/>
        </authorList>
    </citation>
    <scope>NUCLEOTIDE SEQUENCE [LARGE SCALE GENOMIC DNA]</scope>
    <source>
        <strain evidence="8">H4753</strain>
    </source>
</reference>
<evidence type="ECO:0000313" key="8">
    <source>
        <dbReference type="Proteomes" id="UP000282297"/>
    </source>
</evidence>
<evidence type="ECO:0000256" key="1">
    <source>
        <dbReference type="ARBA" id="ARBA00004533"/>
    </source>
</evidence>
<dbReference type="InterPro" id="IPR004960">
    <property type="entry name" value="LipA_acyltrans"/>
</dbReference>
<gene>
    <name evidence="7" type="ORF">EIH08_05015</name>
</gene>
<keyword evidence="6 7" id="KW-0012">Acyltransferase</keyword>
<sequence>MKTVFALVILLSKLPLKILYIFSDILYFLMYHVIGYRKNVVYENLKNSFPEKNREELKQIERRFYSNFSDYIVETLKAFTITSEELRVRVQHINQEVFHQAKDEGKNIILLSGHIFNWEWYNALATIIPQEKSFPVYKKMNSDFWEEKIKNIRNKYGNHALEAGEVTRHLIKNKNDGNSIYMFVADQSPYALDISYGLKFLNQLTPAFTGYDRLATKMDLIFVYCEMKKVKRGFYQVNYYRIYPDGEKFEPFEVVKKFHKLLENTIQKRPDNWLWSHKRWKYKSVLLEKGYKEQ</sequence>
<evidence type="ECO:0000256" key="4">
    <source>
        <dbReference type="ARBA" id="ARBA00022679"/>
    </source>
</evidence>
<name>A0A3G8WI01_9FLAO</name>
<evidence type="ECO:0000256" key="3">
    <source>
        <dbReference type="ARBA" id="ARBA00022519"/>
    </source>
</evidence>
<comment type="subcellular location">
    <subcellularLocation>
        <location evidence="1">Cell inner membrane</location>
    </subcellularLocation>
</comment>
<organism evidence="7 8">
    <name type="scientific">Chryseobacterium taklimakanense</name>
    <dbReference type="NCBI Taxonomy" id="536441"/>
    <lineage>
        <taxon>Bacteria</taxon>
        <taxon>Pseudomonadati</taxon>
        <taxon>Bacteroidota</taxon>
        <taxon>Flavobacteriia</taxon>
        <taxon>Flavobacteriales</taxon>
        <taxon>Weeksellaceae</taxon>
        <taxon>Chryseobacterium group</taxon>
        <taxon>Chryseobacterium</taxon>
    </lineage>
</organism>
<dbReference type="RefSeq" id="WP_124784382.1">
    <property type="nucleotide sequence ID" value="NZ_CP034171.1"/>
</dbReference>
<evidence type="ECO:0000256" key="6">
    <source>
        <dbReference type="ARBA" id="ARBA00023315"/>
    </source>
</evidence>
<dbReference type="GO" id="GO:0009247">
    <property type="term" value="P:glycolipid biosynthetic process"/>
    <property type="evidence" value="ECO:0007669"/>
    <property type="project" value="UniProtKB-ARBA"/>
</dbReference>
<keyword evidence="3" id="KW-0997">Cell inner membrane</keyword>
<evidence type="ECO:0000256" key="2">
    <source>
        <dbReference type="ARBA" id="ARBA00022475"/>
    </source>
</evidence>
<dbReference type="PANTHER" id="PTHR30606">
    <property type="entry name" value="LIPID A BIOSYNTHESIS LAUROYL ACYLTRANSFERASE"/>
    <property type="match status" value="1"/>
</dbReference>
<dbReference type="GO" id="GO:0016746">
    <property type="term" value="F:acyltransferase activity"/>
    <property type="evidence" value="ECO:0007669"/>
    <property type="project" value="UniProtKB-KW"/>
</dbReference>